<evidence type="ECO:0000256" key="1">
    <source>
        <dbReference type="ARBA" id="ARBA00004496"/>
    </source>
</evidence>
<feature type="compositionally biased region" description="Basic and acidic residues" evidence="7">
    <location>
        <begin position="271"/>
        <end position="282"/>
    </location>
</feature>
<keyword evidence="4" id="KW-0963">Cytoplasm</keyword>
<feature type="compositionally biased region" description="Polar residues" evidence="7">
    <location>
        <begin position="169"/>
        <end position="180"/>
    </location>
</feature>
<dbReference type="GO" id="GO:0019005">
    <property type="term" value="C:SCF ubiquitin ligase complex"/>
    <property type="evidence" value="ECO:0007669"/>
    <property type="project" value="TreeGrafter"/>
</dbReference>
<feature type="compositionally biased region" description="Polar residues" evidence="7">
    <location>
        <begin position="187"/>
        <end position="196"/>
    </location>
</feature>
<feature type="compositionally biased region" description="Basic and acidic residues" evidence="7">
    <location>
        <begin position="238"/>
        <end position="248"/>
    </location>
</feature>
<dbReference type="GO" id="GO:0005737">
    <property type="term" value="C:cytoplasm"/>
    <property type="evidence" value="ECO:0007669"/>
    <property type="project" value="UniProtKB-SubCell"/>
</dbReference>
<evidence type="ECO:0000256" key="5">
    <source>
        <dbReference type="ARBA" id="ARBA00022786"/>
    </source>
</evidence>
<evidence type="ECO:0000256" key="4">
    <source>
        <dbReference type="ARBA" id="ARBA00022490"/>
    </source>
</evidence>
<dbReference type="InterPro" id="IPR001810">
    <property type="entry name" value="F-box_dom"/>
</dbReference>
<dbReference type="SUPFAM" id="SSF81383">
    <property type="entry name" value="F-box domain"/>
    <property type="match status" value="1"/>
</dbReference>
<keyword evidence="10" id="KW-1185">Reference proteome</keyword>
<reference evidence="9" key="1">
    <citation type="submission" date="2021-03" db="EMBL/GenBank/DDBJ databases">
        <authorList>
            <person name="Bekaert M."/>
        </authorList>
    </citation>
    <scope>NUCLEOTIDE SEQUENCE</scope>
</reference>
<dbReference type="PANTHER" id="PTHR12874:SF29">
    <property type="entry name" value="F-BOX ONLY PROTEIN 9"/>
    <property type="match status" value="1"/>
</dbReference>
<evidence type="ECO:0000313" key="9">
    <source>
        <dbReference type="EMBL" id="CAG2203227.1"/>
    </source>
</evidence>
<dbReference type="InterPro" id="IPR036047">
    <property type="entry name" value="F-box-like_dom_sf"/>
</dbReference>
<dbReference type="Gene3D" id="1.20.1280.50">
    <property type="match status" value="1"/>
</dbReference>
<evidence type="ECO:0000256" key="2">
    <source>
        <dbReference type="ARBA" id="ARBA00004906"/>
    </source>
</evidence>
<sequence length="652" mass="75740">MEEDYIPSLFDKDDEEGYGPTDLLGQLENFRQQWKQELMKKHNDTNDSNTNANQTPTVEEETPTVEEELMKKHNDTNIANANQTPTVEEETPTVEEEVSRVNEKHNDTNDSNTNANQTPTVEEETNAYSNSRGRGKQSNANQTHYSRGRDTYSRGRGKQELMKKHNDTNDSNTNANQTPTVEEESNDANQTPTVEDTYSRGRGKQELRKTGVNEKHNDTNDSNTNANQTPTVEEEEEVSRVNEKHNDTNDSNTNANQTPTVEEETPTVEEEVSRVNEKHNDTNDSNTNANQTPTVEEEAKFLFYKGMKLEQSGHLYEAIKYYREATHLDSEIEFKCYSSGKSPRERQESESSVGSIDQDEILDDDLVTHFQKLQIDHRKICQQQFEQNATHISVLPVELLIYIFKWVVSPDLDIKQLEILSEVSRGFHICARDDGIWRQICSRTWGPNTGKLRKYVSWRNMFINRPHVLFNGCYISRTSYMRVGEKSLDSFYKPWHLVEYFRYMRFFPDGVMLMISSSEDPYTTLSKLRSQSTREQGLLIGRYRFNGDRITSVLKRVKTKDSTLNYYPRKRQPRQQIDPNEMEQTFQVEMEIQNHKDRCHAKLVWLHYSVTTCYKATGQLNETDFELNNKNYPPLLFSRVLSYTAESESPLE</sequence>
<comment type="pathway">
    <text evidence="2">Protein modification; protein ubiquitination.</text>
</comment>
<comment type="subcellular location">
    <subcellularLocation>
        <location evidence="1">Cytoplasm</location>
    </subcellularLocation>
</comment>
<feature type="domain" description="F-box" evidence="8">
    <location>
        <begin position="389"/>
        <end position="440"/>
    </location>
</feature>
<protein>
    <recommendedName>
        <fullName evidence="3">F-box only protein 9</fullName>
    </recommendedName>
</protein>
<feature type="compositionally biased region" description="Basic and acidic residues" evidence="7">
    <location>
        <begin position="197"/>
        <end position="219"/>
    </location>
</feature>
<feature type="compositionally biased region" description="Polar residues" evidence="7">
    <location>
        <begin position="109"/>
        <end position="145"/>
    </location>
</feature>
<evidence type="ECO:0000256" key="6">
    <source>
        <dbReference type="ARBA" id="ARBA00022803"/>
    </source>
</evidence>
<feature type="compositionally biased region" description="Basic and acidic residues" evidence="7">
    <location>
        <begin position="147"/>
        <end position="168"/>
    </location>
</feature>
<dbReference type="PANTHER" id="PTHR12874">
    <property type="entry name" value="F-BOX ONLY PROTEIN 48-RELATED"/>
    <property type="match status" value="1"/>
</dbReference>
<feature type="compositionally biased region" description="Polar residues" evidence="7">
    <location>
        <begin position="220"/>
        <end position="231"/>
    </location>
</feature>
<accession>A0A8S3RDK8</accession>
<dbReference type="OrthoDB" id="2117972at2759"/>
<dbReference type="InterPro" id="IPR045464">
    <property type="entry name" value="Hrt3/FBXO9_C"/>
</dbReference>
<evidence type="ECO:0000256" key="7">
    <source>
        <dbReference type="SAM" id="MobiDB-lite"/>
    </source>
</evidence>
<dbReference type="PROSITE" id="PS50181">
    <property type="entry name" value="FBOX"/>
    <property type="match status" value="1"/>
</dbReference>
<keyword evidence="6" id="KW-0802">TPR repeat</keyword>
<evidence type="ECO:0000313" key="10">
    <source>
        <dbReference type="Proteomes" id="UP000683360"/>
    </source>
</evidence>
<gene>
    <name evidence="9" type="ORF">MEDL_17856</name>
</gene>
<proteinExistence type="predicted"/>
<feature type="compositionally biased region" description="Acidic residues" evidence="7">
    <location>
        <begin position="261"/>
        <end position="270"/>
    </location>
</feature>
<feature type="compositionally biased region" description="Acidic residues" evidence="7">
    <location>
        <begin position="87"/>
        <end position="96"/>
    </location>
</feature>
<dbReference type="AlphaFoldDB" id="A0A8S3RDK8"/>
<dbReference type="CDD" id="cd22089">
    <property type="entry name" value="F-box_FBXO9"/>
    <property type="match status" value="1"/>
</dbReference>
<feature type="region of interest" description="Disordered" evidence="7">
    <location>
        <begin position="40"/>
        <end position="294"/>
    </location>
</feature>
<dbReference type="Pfam" id="PF12937">
    <property type="entry name" value="F-box-like"/>
    <property type="match status" value="1"/>
</dbReference>
<comment type="caution">
    <text evidence="9">The sequence shown here is derived from an EMBL/GenBank/DDBJ whole genome shotgun (WGS) entry which is preliminary data.</text>
</comment>
<evidence type="ECO:0000256" key="3">
    <source>
        <dbReference type="ARBA" id="ARBA00019775"/>
    </source>
</evidence>
<feature type="compositionally biased region" description="Basic and acidic residues" evidence="7">
    <location>
        <begin position="97"/>
        <end position="108"/>
    </location>
</feature>
<feature type="compositionally biased region" description="Acidic residues" evidence="7">
    <location>
        <begin position="58"/>
        <end position="67"/>
    </location>
</feature>
<dbReference type="FunFam" id="1.20.1280.50:FF:000012">
    <property type="entry name" value="F-box only protein 9"/>
    <property type="match status" value="1"/>
</dbReference>
<feature type="region of interest" description="Disordered" evidence="7">
    <location>
        <begin position="1"/>
        <end position="20"/>
    </location>
</feature>
<dbReference type="Pfam" id="PF19270">
    <property type="entry name" value="FBO_C"/>
    <property type="match status" value="1"/>
</dbReference>
<dbReference type="Proteomes" id="UP000683360">
    <property type="component" value="Unassembled WGS sequence"/>
</dbReference>
<name>A0A8S3RDK8_MYTED</name>
<evidence type="ECO:0000259" key="8">
    <source>
        <dbReference type="PROSITE" id="PS50181"/>
    </source>
</evidence>
<dbReference type="GO" id="GO:0031146">
    <property type="term" value="P:SCF-dependent proteasomal ubiquitin-dependent protein catabolic process"/>
    <property type="evidence" value="ECO:0007669"/>
    <property type="project" value="TreeGrafter"/>
</dbReference>
<feature type="compositionally biased region" description="Polar residues" evidence="7">
    <location>
        <begin position="283"/>
        <end position="294"/>
    </location>
</feature>
<organism evidence="9 10">
    <name type="scientific">Mytilus edulis</name>
    <name type="common">Blue mussel</name>
    <dbReference type="NCBI Taxonomy" id="6550"/>
    <lineage>
        <taxon>Eukaryota</taxon>
        <taxon>Metazoa</taxon>
        <taxon>Spiralia</taxon>
        <taxon>Lophotrochozoa</taxon>
        <taxon>Mollusca</taxon>
        <taxon>Bivalvia</taxon>
        <taxon>Autobranchia</taxon>
        <taxon>Pteriomorphia</taxon>
        <taxon>Mytilida</taxon>
        <taxon>Mytiloidea</taxon>
        <taxon>Mytilidae</taxon>
        <taxon>Mytilinae</taxon>
        <taxon>Mytilus</taxon>
    </lineage>
</organism>
<keyword evidence="5" id="KW-0833">Ubl conjugation pathway</keyword>
<dbReference type="EMBL" id="CAJPWZ010000917">
    <property type="protein sequence ID" value="CAG2203227.1"/>
    <property type="molecule type" value="Genomic_DNA"/>
</dbReference>